<dbReference type="PANTHER" id="PTHR34984:SF1">
    <property type="entry name" value="CARBON STORAGE REGULATOR"/>
    <property type="match status" value="1"/>
</dbReference>
<dbReference type="HAMAP" id="MF_00167">
    <property type="entry name" value="CsrA"/>
    <property type="match status" value="1"/>
</dbReference>
<protein>
    <recommendedName>
        <fullName evidence="4">Translational regulator CsrA</fullName>
    </recommendedName>
</protein>
<dbReference type="GO" id="GO:1902208">
    <property type="term" value="P:regulation of bacterial-type flagellum assembly"/>
    <property type="evidence" value="ECO:0007669"/>
    <property type="project" value="UniProtKB-UniRule"/>
</dbReference>
<comment type="function">
    <text evidence="4">A translational regulator that binds mRNA to regulate translation initiation and/or mRNA stability. Usually binds in the 5'-UTR at or near the Shine-Dalgarno sequence preventing ribosome-binding, thus repressing translation. Its main target seems to be the major flagellin gene, while its function is anatagonized by FliW.</text>
</comment>
<organism evidence="5 6">
    <name type="scientific">Pontibacillus yanchengensis Y32</name>
    <dbReference type="NCBI Taxonomy" id="1385514"/>
    <lineage>
        <taxon>Bacteria</taxon>
        <taxon>Bacillati</taxon>
        <taxon>Bacillota</taxon>
        <taxon>Bacilli</taxon>
        <taxon>Bacillales</taxon>
        <taxon>Bacillaceae</taxon>
        <taxon>Pontibacillus</taxon>
    </lineage>
</organism>
<dbReference type="eggNOG" id="COG1551">
    <property type="taxonomic scope" value="Bacteria"/>
</dbReference>
<keyword evidence="3 4" id="KW-0694">RNA-binding</keyword>
<dbReference type="GO" id="GO:0006109">
    <property type="term" value="P:regulation of carbohydrate metabolic process"/>
    <property type="evidence" value="ECO:0007669"/>
    <property type="project" value="InterPro"/>
</dbReference>
<keyword evidence="4" id="KW-0678">Repressor</keyword>
<dbReference type="GO" id="GO:0044781">
    <property type="term" value="P:bacterial-type flagellum organization"/>
    <property type="evidence" value="ECO:0007669"/>
    <property type="project" value="UniProtKB-KW"/>
</dbReference>
<comment type="subunit">
    <text evidence="4">Homodimer; the beta-strands of each monomer intercalate to form a hydrophobic core, while the alpha-helices form wings that extend away from the core.</text>
</comment>
<evidence type="ECO:0000313" key="6">
    <source>
        <dbReference type="Proteomes" id="UP000030147"/>
    </source>
</evidence>
<keyword evidence="1 4" id="KW-0963">Cytoplasm</keyword>
<dbReference type="PANTHER" id="PTHR34984">
    <property type="entry name" value="CARBON STORAGE REGULATOR"/>
    <property type="match status" value="1"/>
</dbReference>
<evidence type="ECO:0000256" key="2">
    <source>
        <dbReference type="ARBA" id="ARBA00022845"/>
    </source>
</evidence>
<dbReference type="GO" id="GO:0006402">
    <property type="term" value="P:mRNA catabolic process"/>
    <property type="evidence" value="ECO:0007669"/>
    <property type="project" value="InterPro"/>
</dbReference>
<gene>
    <name evidence="4" type="primary">csrA</name>
    <name evidence="5" type="ORF">N782_03830</name>
</gene>
<sequence>MLVIGRKPGEYVMLDDDIMVKVVKSEDGHLRLAIDAPKDVKITRGELYEDQNNERITK</sequence>
<keyword evidence="2 4" id="KW-0810">Translation regulation</keyword>
<comment type="caution">
    <text evidence="5">The sequence shown here is derived from an EMBL/GenBank/DDBJ whole genome shotgun (WGS) entry which is preliminary data.</text>
</comment>
<dbReference type="Proteomes" id="UP000030147">
    <property type="component" value="Unassembled WGS sequence"/>
</dbReference>
<accession>A0A0A2THK7</accession>
<dbReference type="SUPFAM" id="SSF117130">
    <property type="entry name" value="CsrA-like"/>
    <property type="match status" value="1"/>
</dbReference>
<dbReference type="GO" id="GO:0005829">
    <property type="term" value="C:cytosol"/>
    <property type="evidence" value="ECO:0007669"/>
    <property type="project" value="TreeGrafter"/>
</dbReference>
<dbReference type="EMBL" id="AVBF01000011">
    <property type="protein sequence ID" value="KGP73566.1"/>
    <property type="molecule type" value="Genomic_DNA"/>
</dbReference>
<evidence type="ECO:0000256" key="4">
    <source>
        <dbReference type="HAMAP-Rule" id="MF_00167"/>
    </source>
</evidence>
<dbReference type="InterPro" id="IPR036107">
    <property type="entry name" value="CsrA_sf"/>
</dbReference>
<keyword evidence="4" id="KW-1005">Bacterial flagellum biogenesis</keyword>
<dbReference type="OrthoDB" id="9809061at2"/>
<reference evidence="5 6" key="1">
    <citation type="journal article" date="2015" name="Stand. Genomic Sci.">
        <title>High quality draft genome sequence of the moderately halophilic bacterium Pontibacillus yanchengensis Y32(T) and comparison among Pontibacillus genomes.</title>
        <authorList>
            <person name="Huang J."/>
            <person name="Qiao Z.X."/>
            <person name="Tang J.W."/>
            <person name="Wang G."/>
        </authorList>
    </citation>
    <scope>NUCLEOTIDE SEQUENCE [LARGE SCALE GENOMIC DNA]</scope>
    <source>
        <strain evidence="5 6">Y32</strain>
    </source>
</reference>
<keyword evidence="6" id="KW-1185">Reference proteome</keyword>
<comment type="subcellular location">
    <subcellularLocation>
        <location evidence="4">Cytoplasm</location>
    </subcellularLocation>
</comment>
<proteinExistence type="inferred from homology"/>
<dbReference type="GO" id="GO:0048027">
    <property type="term" value="F:mRNA 5'-UTR binding"/>
    <property type="evidence" value="ECO:0007669"/>
    <property type="project" value="UniProtKB-UniRule"/>
</dbReference>
<name>A0A0A2THK7_9BACI</name>
<dbReference type="AlphaFoldDB" id="A0A0A2THK7"/>
<dbReference type="STRING" id="1385514.N782_03830"/>
<dbReference type="Pfam" id="PF02599">
    <property type="entry name" value="CsrA"/>
    <property type="match status" value="1"/>
</dbReference>
<evidence type="ECO:0000256" key="1">
    <source>
        <dbReference type="ARBA" id="ARBA00022490"/>
    </source>
</evidence>
<dbReference type="Gene3D" id="2.60.40.4380">
    <property type="entry name" value="Translational regulator CsrA"/>
    <property type="match status" value="1"/>
</dbReference>
<dbReference type="InterPro" id="IPR003751">
    <property type="entry name" value="CsrA"/>
</dbReference>
<dbReference type="GO" id="GO:0045947">
    <property type="term" value="P:negative regulation of translational initiation"/>
    <property type="evidence" value="ECO:0007669"/>
    <property type="project" value="UniProtKB-UniRule"/>
</dbReference>
<comment type="similarity">
    <text evidence="4">Belongs to the CsrA/RsmA family.</text>
</comment>
<evidence type="ECO:0000313" key="5">
    <source>
        <dbReference type="EMBL" id="KGP73566.1"/>
    </source>
</evidence>
<evidence type="ECO:0000256" key="3">
    <source>
        <dbReference type="ARBA" id="ARBA00022884"/>
    </source>
</evidence>